<evidence type="ECO:0000256" key="3">
    <source>
        <dbReference type="ARBA" id="ARBA00022692"/>
    </source>
</evidence>
<accession>A0ABR7LQZ7</accession>
<keyword evidence="5 6" id="KW-0472">Membrane</keyword>
<evidence type="ECO:0000256" key="6">
    <source>
        <dbReference type="SAM" id="Phobius"/>
    </source>
</evidence>
<feature type="transmembrane region" description="Helical" evidence="6">
    <location>
        <begin position="96"/>
        <end position="121"/>
    </location>
</feature>
<evidence type="ECO:0000259" key="7">
    <source>
        <dbReference type="PROSITE" id="PS50850"/>
    </source>
</evidence>
<evidence type="ECO:0000256" key="5">
    <source>
        <dbReference type="ARBA" id="ARBA00023136"/>
    </source>
</evidence>
<reference evidence="8 9" key="1">
    <citation type="submission" date="2020-06" db="EMBL/GenBank/DDBJ databases">
        <title>Actinomadura xiongansis sp. nov., isolated from soil of Baiyangdian.</title>
        <authorList>
            <person name="Zhang X."/>
        </authorList>
    </citation>
    <scope>NUCLEOTIDE SEQUENCE [LARGE SCALE GENOMIC DNA]</scope>
    <source>
        <strain evidence="8 9">HBUM206468</strain>
    </source>
</reference>
<feature type="transmembrane region" description="Helical" evidence="6">
    <location>
        <begin position="271"/>
        <end position="290"/>
    </location>
</feature>
<feature type="transmembrane region" description="Helical" evidence="6">
    <location>
        <begin position="296"/>
        <end position="317"/>
    </location>
</feature>
<proteinExistence type="predicted"/>
<evidence type="ECO:0000313" key="9">
    <source>
        <dbReference type="Proteomes" id="UP000805614"/>
    </source>
</evidence>
<feature type="transmembrane region" description="Helical" evidence="6">
    <location>
        <begin position="329"/>
        <end position="352"/>
    </location>
</feature>
<feature type="domain" description="Major facilitator superfamily (MFS) profile" evidence="7">
    <location>
        <begin position="1"/>
        <end position="390"/>
    </location>
</feature>
<dbReference type="SUPFAM" id="SSF103473">
    <property type="entry name" value="MFS general substrate transporter"/>
    <property type="match status" value="1"/>
</dbReference>
<keyword evidence="9" id="KW-1185">Reference proteome</keyword>
<evidence type="ECO:0000256" key="2">
    <source>
        <dbReference type="ARBA" id="ARBA00022475"/>
    </source>
</evidence>
<feature type="transmembrane region" description="Helical" evidence="6">
    <location>
        <begin position="70"/>
        <end position="90"/>
    </location>
</feature>
<keyword evidence="2" id="KW-1003">Cell membrane</keyword>
<feature type="transmembrane region" description="Helical" evidence="6">
    <location>
        <begin position="358"/>
        <end position="382"/>
    </location>
</feature>
<feature type="transmembrane region" description="Helical" evidence="6">
    <location>
        <begin position="244"/>
        <end position="264"/>
    </location>
</feature>
<dbReference type="Gene3D" id="1.20.1250.20">
    <property type="entry name" value="MFS general substrate transporter like domains"/>
    <property type="match status" value="1"/>
</dbReference>
<dbReference type="InterPro" id="IPR011701">
    <property type="entry name" value="MFS"/>
</dbReference>
<dbReference type="Proteomes" id="UP000805614">
    <property type="component" value="Unassembled WGS sequence"/>
</dbReference>
<organism evidence="8 9">
    <name type="scientific">Actinomadura alba</name>
    <dbReference type="NCBI Taxonomy" id="406431"/>
    <lineage>
        <taxon>Bacteria</taxon>
        <taxon>Bacillati</taxon>
        <taxon>Actinomycetota</taxon>
        <taxon>Actinomycetes</taxon>
        <taxon>Streptosporangiales</taxon>
        <taxon>Thermomonosporaceae</taxon>
        <taxon>Actinomadura</taxon>
    </lineage>
</organism>
<dbReference type="PANTHER" id="PTHR23513:SF6">
    <property type="entry name" value="MAJOR FACILITATOR SUPERFAMILY ASSOCIATED DOMAIN-CONTAINING PROTEIN"/>
    <property type="match status" value="1"/>
</dbReference>
<dbReference type="RefSeq" id="WP_187244288.1">
    <property type="nucleotide sequence ID" value="NZ_BAAAOK010000005.1"/>
</dbReference>
<dbReference type="InterPro" id="IPR020846">
    <property type="entry name" value="MFS_dom"/>
</dbReference>
<feature type="transmembrane region" description="Helical" evidence="6">
    <location>
        <begin position="210"/>
        <end position="232"/>
    </location>
</feature>
<protein>
    <submittedName>
        <fullName evidence="8">MFS transporter</fullName>
    </submittedName>
</protein>
<dbReference type="PANTHER" id="PTHR23513">
    <property type="entry name" value="INTEGRAL MEMBRANE EFFLUX PROTEIN-RELATED"/>
    <property type="match status" value="1"/>
</dbReference>
<gene>
    <name evidence="8" type="ORF">HKK74_17445</name>
</gene>
<keyword evidence="3 6" id="KW-0812">Transmembrane</keyword>
<evidence type="ECO:0000313" key="8">
    <source>
        <dbReference type="EMBL" id="MBC6467270.1"/>
    </source>
</evidence>
<dbReference type="PROSITE" id="PS50850">
    <property type="entry name" value="MFS"/>
    <property type="match status" value="1"/>
</dbReference>
<dbReference type="InterPro" id="IPR036259">
    <property type="entry name" value="MFS_trans_sf"/>
</dbReference>
<name>A0ABR7LQZ7_9ACTN</name>
<dbReference type="PRINTS" id="PR01988">
    <property type="entry name" value="EXPORTERBACE"/>
</dbReference>
<dbReference type="CDD" id="cd06173">
    <property type="entry name" value="MFS_MefA_like"/>
    <property type="match status" value="1"/>
</dbReference>
<dbReference type="EMBL" id="JABVEC010000012">
    <property type="protein sequence ID" value="MBC6467270.1"/>
    <property type="molecule type" value="Genomic_DNA"/>
</dbReference>
<dbReference type="Pfam" id="PF07690">
    <property type="entry name" value="MFS_1"/>
    <property type="match status" value="1"/>
</dbReference>
<comment type="caution">
    <text evidence="8">The sequence shown here is derived from an EMBL/GenBank/DDBJ whole genome shotgun (WGS) entry which is preliminary data.</text>
</comment>
<dbReference type="InterPro" id="IPR022324">
    <property type="entry name" value="Bacilysin_exporter_BacE_put"/>
</dbReference>
<evidence type="ECO:0000256" key="1">
    <source>
        <dbReference type="ARBA" id="ARBA00004651"/>
    </source>
</evidence>
<comment type="subcellular location">
    <subcellularLocation>
        <location evidence="1">Cell membrane</location>
        <topology evidence="1">Multi-pass membrane protein</topology>
    </subcellularLocation>
</comment>
<evidence type="ECO:0000256" key="4">
    <source>
        <dbReference type="ARBA" id="ARBA00022989"/>
    </source>
</evidence>
<keyword evidence="4 6" id="KW-1133">Transmembrane helix</keyword>
<sequence>MAEQLTRFIASRTVSIFGDRIADLALPLAIISVTGSASKAGVVAATLQAPRVLAALHAGALVDRVPRRKLMIGADLIQGLAYIVIGLEISVGGARWIPLVMVALIAGMAETVFSLAAASYLPQIVAKERLVRANGWLEAADAGATLTGPAVGGMLLQRLGTMPALAFNSCSFLVSAILLRRLPDTRPRGPRHEAGLLLGARLLLSRTDQLALLVGSVYMQLLASCALLVFFVRAKDDLDLASGVIGLVASAAGVGGLASSLIIARLVERRPWWMVLAIALTVNAVGVGLLGVFTHIVLLAAAVAVLDGASALCFIIASATRQRITPGEAIGRLTAASGAITSTVRVLAVAGIGVLVDAFSASTTLFGLALIGAPFILAVTAYGSIVSRQRTHATATAAKESQ</sequence>